<dbReference type="InterPro" id="IPR037379">
    <property type="entry name" value="WDR74/Nsa1"/>
</dbReference>
<reference evidence="1 2" key="1">
    <citation type="journal article" date="2018" name="G3 (Bethesda)">
        <title>Phylogenetic and Phylogenomic Definition of Rhizopus Species.</title>
        <authorList>
            <person name="Gryganskyi A.P."/>
            <person name="Golan J."/>
            <person name="Dolatabadi S."/>
            <person name="Mondo S."/>
            <person name="Robb S."/>
            <person name="Idnurm A."/>
            <person name="Muszewska A."/>
            <person name="Steczkiewicz K."/>
            <person name="Masonjones S."/>
            <person name="Liao H.L."/>
            <person name="Gajdeczka M.T."/>
            <person name="Anike F."/>
            <person name="Vuek A."/>
            <person name="Anishchenko I.M."/>
            <person name="Voigt K."/>
            <person name="de Hoog G.S."/>
            <person name="Smith M.E."/>
            <person name="Heitman J."/>
            <person name="Vilgalys R."/>
            <person name="Stajich J.E."/>
        </authorList>
    </citation>
    <scope>NUCLEOTIDE SEQUENCE [LARGE SCALE GENOMIC DNA]</scope>
    <source>
        <strain evidence="1 2">LSU 92-RS-03</strain>
    </source>
</reference>
<dbReference type="GO" id="GO:0042273">
    <property type="term" value="P:ribosomal large subunit biogenesis"/>
    <property type="evidence" value="ECO:0007669"/>
    <property type="project" value="InterPro"/>
</dbReference>
<accession>A0A367JU61</accession>
<evidence type="ECO:0000313" key="1">
    <source>
        <dbReference type="EMBL" id="RCH93456.1"/>
    </source>
</evidence>
<gene>
    <name evidence="1" type="primary">WDR74_2</name>
    <name evidence="1" type="ORF">CU098_011069</name>
</gene>
<dbReference type="GO" id="GO:0005730">
    <property type="term" value="C:nucleolus"/>
    <property type="evidence" value="ECO:0007669"/>
    <property type="project" value="InterPro"/>
</dbReference>
<comment type="caution">
    <text evidence="1">The sequence shown here is derived from an EMBL/GenBank/DDBJ whole genome shotgun (WGS) entry which is preliminary data.</text>
</comment>
<dbReference type="GO" id="GO:0030687">
    <property type="term" value="C:preribosome, large subunit precursor"/>
    <property type="evidence" value="ECO:0007669"/>
    <property type="project" value="TreeGrafter"/>
</dbReference>
<organism evidence="1 2">
    <name type="scientific">Rhizopus stolonifer</name>
    <name type="common">Rhizopus nigricans</name>
    <dbReference type="NCBI Taxonomy" id="4846"/>
    <lineage>
        <taxon>Eukaryota</taxon>
        <taxon>Fungi</taxon>
        <taxon>Fungi incertae sedis</taxon>
        <taxon>Mucoromycota</taxon>
        <taxon>Mucoromycotina</taxon>
        <taxon>Mucoromycetes</taxon>
        <taxon>Mucorales</taxon>
        <taxon>Mucorineae</taxon>
        <taxon>Rhizopodaceae</taxon>
        <taxon>Rhizopus</taxon>
    </lineage>
</organism>
<name>A0A367JU61_RHIST</name>
<sequence length="144" mass="16604">MEIGKYPIKVMSVGKDFNQVLFADTMGVVGTIDIDTGKRGAQYKGFTGACTSLLTVPQPTFENTPEKQMVVSTSLDRFLRVHETETIYRNLTDKGYLKQRLTCVLVDEEFEYPLPSRSNPDEEDEQELWDSMQLVEERKRKREE</sequence>
<protein>
    <submittedName>
        <fullName evidence="1">WD repeat-containing protein 74</fullName>
    </submittedName>
</protein>
<keyword evidence="2" id="KW-1185">Reference proteome</keyword>
<dbReference type="Proteomes" id="UP000253551">
    <property type="component" value="Unassembled WGS sequence"/>
</dbReference>
<dbReference type="OrthoDB" id="18388at2759"/>
<dbReference type="PANTHER" id="PTHR16038:SF4">
    <property type="entry name" value="WD REPEAT-CONTAINING PROTEIN 74"/>
    <property type="match status" value="1"/>
</dbReference>
<dbReference type="STRING" id="4846.A0A367JU61"/>
<evidence type="ECO:0000313" key="2">
    <source>
        <dbReference type="Proteomes" id="UP000253551"/>
    </source>
</evidence>
<dbReference type="PANTHER" id="PTHR16038">
    <property type="entry name" value="NOP SEVEN ASSOCIATED PROTEIN 1"/>
    <property type="match status" value="1"/>
</dbReference>
<proteinExistence type="predicted"/>
<dbReference type="EMBL" id="PJQM01002692">
    <property type="protein sequence ID" value="RCH93456.1"/>
    <property type="molecule type" value="Genomic_DNA"/>
</dbReference>
<dbReference type="AlphaFoldDB" id="A0A367JU61"/>